<evidence type="ECO:0000256" key="2">
    <source>
        <dbReference type="ARBA" id="ARBA00022679"/>
    </source>
</evidence>
<keyword evidence="3" id="KW-0012">Acyltransferase</keyword>
<accession>A0A967AF91</accession>
<dbReference type="SUPFAM" id="SSF55729">
    <property type="entry name" value="Acyl-CoA N-acyltransferases (Nat)"/>
    <property type="match status" value="1"/>
</dbReference>
<evidence type="ECO:0000256" key="1">
    <source>
        <dbReference type="ARBA" id="ARBA00008694"/>
    </source>
</evidence>
<dbReference type="PANTHER" id="PTHR10545:SF29">
    <property type="entry name" value="GH14572P-RELATED"/>
    <property type="match status" value="1"/>
</dbReference>
<evidence type="ECO:0000313" key="5">
    <source>
        <dbReference type="EMBL" id="NGZ90473.1"/>
    </source>
</evidence>
<dbReference type="PANTHER" id="PTHR10545">
    <property type="entry name" value="DIAMINE N-ACETYLTRANSFERASE"/>
    <property type="match status" value="1"/>
</dbReference>
<dbReference type="InterPro" id="IPR051016">
    <property type="entry name" value="Diverse_Substrate_AcTransf"/>
</dbReference>
<protein>
    <submittedName>
        <fullName evidence="5">GNAT family N-acetyltransferase</fullName>
    </submittedName>
</protein>
<dbReference type="InterPro" id="IPR016181">
    <property type="entry name" value="Acyl_CoA_acyltransferase"/>
</dbReference>
<name>A0A967AF91_9FLAO</name>
<dbReference type="CDD" id="cd04301">
    <property type="entry name" value="NAT_SF"/>
    <property type="match status" value="1"/>
</dbReference>
<keyword evidence="2" id="KW-0808">Transferase</keyword>
<dbReference type="EMBL" id="JAANAS010000072">
    <property type="protein sequence ID" value="NGZ90473.1"/>
    <property type="molecule type" value="Genomic_DNA"/>
</dbReference>
<comment type="caution">
    <text evidence="5">The sequence shown here is derived from an EMBL/GenBank/DDBJ whole genome shotgun (WGS) entry which is preliminary data.</text>
</comment>
<sequence>MDFNIRKAQEKDIPYILQLIHELATFEKEPDAVEISEETLYKYGFSEEAYFQCLVSEFRQEIVGMALFYPRFSTWKGKTIHLEDLIVTQKMRGKGLGKALLDEVVKTAKNQGLKRVEWVVLDWNTPAVEFYKNYGANVLSHWDTVQLEINT</sequence>
<dbReference type="PROSITE" id="PS51186">
    <property type="entry name" value="GNAT"/>
    <property type="match status" value="1"/>
</dbReference>
<keyword evidence="6" id="KW-1185">Reference proteome</keyword>
<dbReference type="Proteomes" id="UP000643701">
    <property type="component" value="Unassembled WGS sequence"/>
</dbReference>
<proteinExistence type="inferred from homology"/>
<dbReference type="Gene3D" id="3.40.630.30">
    <property type="match status" value="1"/>
</dbReference>
<evidence type="ECO:0000256" key="3">
    <source>
        <dbReference type="ARBA" id="ARBA00023315"/>
    </source>
</evidence>
<dbReference type="Pfam" id="PF00583">
    <property type="entry name" value="Acetyltransf_1"/>
    <property type="match status" value="1"/>
</dbReference>
<dbReference type="FunFam" id="3.40.630.30:FF:000064">
    <property type="entry name" value="GNAT family acetyltransferase"/>
    <property type="match status" value="1"/>
</dbReference>
<dbReference type="InterPro" id="IPR000182">
    <property type="entry name" value="GNAT_dom"/>
</dbReference>
<evidence type="ECO:0000313" key="6">
    <source>
        <dbReference type="Proteomes" id="UP000643701"/>
    </source>
</evidence>
<feature type="domain" description="N-acetyltransferase" evidence="4">
    <location>
        <begin position="3"/>
        <end position="151"/>
    </location>
</feature>
<organism evidence="5 6">
    <name type="scientific">Psychroflexus maritimus</name>
    <dbReference type="NCBI Taxonomy" id="2714865"/>
    <lineage>
        <taxon>Bacteria</taxon>
        <taxon>Pseudomonadati</taxon>
        <taxon>Bacteroidota</taxon>
        <taxon>Flavobacteriia</taxon>
        <taxon>Flavobacteriales</taxon>
        <taxon>Flavobacteriaceae</taxon>
        <taxon>Psychroflexus</taxon>
    </lineage>
</organism>
<dbReference type="GO" id="GO:0008080">
    <property type="term" value="F:N-acetyltransferase activity"/>
    <property type="evidence" value="ECO:0007669"/>
    <property type="project" value="UniProtKB-ARBA"/>
</dbReference>
<comment type="similarity">
    <text evidence="1">Belongs to the acetyltransferase family.</text>
</comment>
<dbReference type="RefSeq" id="WP_166400712.1">
    <property type="nucleotide sequence ID" value="NZ_JAANAS010000072.1"/>
</dbReference>
<reference evidence="5" key="1">
    <citation type="submission" date="2020-03" db="EMBL/GenBank/DDBJ databases">
        <title>Psychroflexus Maritimus sp. nov., isolate from marine sediment.</title>
        <authorList>
            <person name="Zhong Y.-L."/>
        </authorList>
    </citation>
    <scope>NUCLEOTIDE SEQUENCE</scope>
    <source>
        <strain evidence="5">C1</strain>
    </source>
</reference>
<gene>
    <name evidence="5" type="ORF">G7034_09430</name>
</gene>
<dbReference type="AlphaFoldDB" id="A0A967AF91"/>
<evidence type="ECO:0000259" key="4">
    <source>
        <dbReference type="PROSITE" id="PS51186"/>
    </source>
</evidence>